<dbReference type="OrthoDB" id="5194349at2"/>
<gene>
    <name evidence="2" type="ORF">SAMN05443575_0592</name>
</gene>
<keyword evidence="3" id="KW-1185">Reference proteome</keyword>
<evidence type="ECO:0000256" key="1">
    <source>
        <dbReference type="SAM" id="Phobius"/>
    </source>
</evidence>
<dbReference type="AlphaFoldDB" id="A0A1M5DJC0"/>
<sequence>MGNDPTAGIIAIVVVLALALVLRWVFKPSRRGPIVRPVDAADSPSLGLLTVVESGLERQDALRQRATLQDAGIRSSMSKRRDGRLDVLVFHADVDAARLLLGT</sequence>
<protein>
    <recommendedName>
        <fullName evidence="4">DUF2007 domain-containing protein</fullName>
    </recommendedName>
</protein>
<keyword evidence="1" id="KW-0472">Membrane</keyword>
<dbReference type="EMBL" id="FQVU01000001">
    <property type="protein sequence ID" value="SHF66842.1"/>
    <property type="molecule type" value="Genomic_DNA"/>
</dbReference>
<evidence type="ECO:0000313" key="2">
    <source>
        <dbReference type="EMBL" id="SHF66842.1"/>
    </source>
</evidence>
<feature type="transmembrane region" description="Helical" evidence="1">
    <location>
        <begin position="6"/>
        <end position="26"/>
    </location>
</feature>
<name>A0A1M5DJC0_9ACTN</name>
<proteinExistence type="predicted"/>
<evidence type="ECO:0008006" key="4">
    <source>
        <dbReference type="Google" id="ProtNLM"/>
    </source>
</evidence>
<evidence type="ECO:0000313" key="3">
    <source>
        <dbReference type="Proteomes" id="UP000186132"/>
    </source>
</evidence>
<dbReference type="Proteomes" id="UP000186132">
    <property type="component" value="Unassembled WGS sequence"/>
</dbReference>
<dbReference type="RefSeq" id="WP_073385673.1">
    <property type="nucleotide sequence ID" value="NZ_FQVU01000001.1"/>
</dbReference>
<keyword evidence="1" id="KW-0812">Transmembrane</keyword>
<accession>A0A1M5DJC0</accession>
<keyword evidence="1" id="KW-1133">Transmembrane helix</keyword>
<reference evidence="2 3" key="1">
    <citation type="submission" date="2016-11" db="EMBL/GenBank/DDBJ databases">
        <authorList>
            <person name="Jaros S."/>
            <person name="Januszkiewicz K."/>
            <person name="Wedrychowicz H."/>
        </authorList>
    </citation>
    <scope>NUCLEOTIDE SEQUENCE [LARGE SCALE GENOMIC DNA]</scope>
    <source>
        <strain evidence="2 3">DSM 45627</strain>
    </source>
</reference>
<organism evidence="2 3">
    <name type="scientific">Jatrophihabitans endophyticus</name>
    <dbReference type="NCBI Taxonomy" id="1206085"/>
    <lineage>
        <taxon>Bacteria</taxon>
        <taxon>Bacillati</taxon>
        <taxon>Actinomycetota</taxon>
        <taxon>Actinomycetes</taxon>
        <taxon>Jatrophihabitantales</taxon>
        <taxon>Jatrophihabitantaceae</taxon>
        <taxon>Jatrophihabitans</taxon>
    </lineage>
</organism>
<dbReference type="STRING" id="1206085.SAMN05443575_0592"/>